<dbReference type="EMBL" id="RKIK01000104">
    <property type="protein sequence ID" value="ROV57937.1"/>
    <property type="molecule type" value="Genomic_DNA"/>
</dbReference>
<dbReference type="Pfam" id="PF09614">
    <property type="entry name" value="Cas_Csy2"/>
    <property type="match status" value="1"/>
</dbReference>
<proteinExistence type="predicted"/>
<protein>
    <recommendedName>
        <fullName evidence="3">CRISPR-associated protein Csy2</fullName>
    </recommendedName>
</protein>
<evidence type="ECO:0000313" key="1">
    <source>
        <dbReference type="EMBL" id="ROV57937.1"/>
    </source>
</evidence>
<gene>
    <name evidence="1" type="ORF">EGH82_20800</name>
</gene>
<name>A0A3N3DTX1_9VIBR</name>
<sequence>MITLDEIINAMSPDVNTQLRRAFRPLSPEIDITGSEKHALVILVNLTEKVDKQKDLLDREKCRQMLQDDKWWSSCINTVHFRQSHNVKFPQLQAEGVIRAQPLGDIPKYLLSSSKLELKTWTYAKDSKDVNIASFLTSDFIYRDSVSCLAILLSDIEHPLWEHLCKLGCYQKTRKIVVKQLKEIKNYCINVPLGNNSVRQISLPDTKDSYLSLSPVTSQSMQNECYYALCEQYQLSKVTRYSRATNMGVLPMSCGGALRSLSKIPSFSRVKHNNSPRKQHWLDTEGILAFKRYFDSYNWALSASKVKKKREQLESTIQSMISRWLEDNPHPKGANTSELVQSMNFDLSKTRTLKQFAYDPNTTRLLLRLLEKVPRTKDSDHIDKNDDANYLLMPNISICGASAMSTAVTIGLPSMTAFFGFVHAFERNIQRNVPHFKVESFALCIHELHLQNRGMTREYVTKPNGNVSAPATRDDWQCDFKASIILKINHTFDIDPHQILIALPKRLASGCARISLSNIESIQISSDFQHLVEQIPNQQGQWLSLLNENLDSFDAVLQQLTTHNNVTPNCIGYHYLEEPRERPSSLRGYKHVFAEPIIGIIKLTSINTGTLIHDVLWHQNCNLNYTSIETGSISNEITY</sequence>
<dbReference type="InterPro" id="IPR013398">
    <property type="entry name" value="CRISPR-assoc_prot_Csy2"/>
</dbReference>
<evidence type="ECO:0008006" key="3">
    <source>
        <dbReference type="Google" id="ProtNLM"/>
    </source>
</evidence>
<comment type="caution">
    <text evidence="1">The sequence shown here is derived from an EMBL/GenBank/DDBJ whole genome shotgun (WGS) entry which is preliminary data.</text>
</comment>
<dbReference type="AlphaFoldDB" id="A0A3N3DTX1"/>
<dbReference type="RefSeq" id="WP_123783513.1">
    <property type="nucleotide sequence ID" value="NZ_RKIK01000104.1"/>
</dbReference>
<reference evidence="1 2" key="1">
    <citation type="submission" date="2018-11" db="EMBL/GenBank/DDBJ databases">
        <title>Vibrio ponticus strain CAIM 1751 pathogenic for the snapper Lutjanus guttatus.</title>
        <authorList>
            <person name="Soto-Rodriguez S."/>
            <person name="Lozano-Olvera R."/>
            <person name="Gomez-Gil B."/>
        </authorList>
    </citation>
    <scope>NUCLEOTIDE SEQUENCE [LARGE SCALE GENOMIC DNA]</scope>
    <source>
        <strain evidence="1 2">CAIM 1751</strain>
    </source>
</reference>
<organism evidence="1 2">
    <name type="scientific">Vibrio ponticus</name>
    <dbReference type="NCBI Taxonomy" id="265668"/>
    <lineage>
        <taxon>Bacteria</taxon>
        <taxon>Pseudomonadati</taxon>
        <taxon>Pseudomonadota</taxon>
        <taxon>Gammaproteobacteria</taxon>
        <taxon>Vibrionales</taxon>
        <taxon>Vibrionaceae</taxon>
        <taxon>Vibrio</taxon>
    </lineage>
</organism>
<evidence type="ECO:0000313" key="2">
    <source>
        <dbReference type="Proteomes" id="UP000278792"/>
    </source>
</evidence>
<dbReference type="Proteomes" id="UP000278792">
    <property type="component" value="Unassembled WGS sequence"/>
</dbReference>
<accession>A0A3N3DTX1</accession>